<dbReference type="STRING" id="1799789.AX660_15975"/>
<dbReference type="Pfam" id="PF00672">
    <property type="entry name" value="HAMP"/>
    <property type="match status" value="1"/>
</dbReference>
<feature type="domain" description="Methyl-accepting transducer" evidence="7">
    <location>
        <begin position="402"/>
        <end position="638"/>
    </location>
</feature>
<feature type="domain" description="HAMP" evidence="8">
    <location>
        <begin position="345"/>
        <end position="397"/>
    </location>
</feature>
<evidence type="ECO:0000256" key="6">
    <source>
        <dbReference type="SAM" id="Phobius"/>
    </source>
</evidence>
<dbReference type="PANTHER" id="PTHR32089:SF70">
    <property type="entry name" value="ENERGY TAXIS MODULATING METHYL ACCEPTING SENSORY TRANSDUCER"/>
    <property type="match status" value="1"/>
</dbReference>
<dbReference type="SUPFAM" id="SSF58104">
    <property type="entry name" value="Methyl-accepting chemotaxis protein (MCP) signaling domain"/>
    <property type="match status" value="1"/>
</dbReference>
<evidence type="ECO:0000259" key="8">
    <source>
        <dbReference type="PROSITE" id="PS50885"/>
    </source>
</evidence>
<keyword evidence="2 4" id="KW-0807">Transducer</keyword>
<comment type="similarity">
    <text evidence="3">Belongs to the methyl-accepting chemotaxis (MCP) protein family.</text>
</comment>
<accession>A0A136A030</accession>
<dbReference type="InterPro" id="IPR024478">
    <property type="entry name" value="HlyB_4HB_MCP"/>
</dbReference>
<keyword evidence="6" id="KW-1133">Transmembrane helix</keyword>
<feature type="transmembrane region" description="Helical" evidence="6">
    <location>
        <begin position="326"/>
        <end position="348"/>
    </location>
</feature>
<comment type="caution">
    <text evidence="9">The sequence shown here is derived from an EMBL/GenBank/DDBJ whole genome shotgun (WGS) entry which is preliminary data.</text>
</comment>
<keyword evidence="6" id="KW-0812">Transmembrane</keyword>
<dbReference type="CDD" id="cd06225">
    <property type="entry name" value="HAMP"/>
    <property type="match status" value="1"/>
</dbReference>
<dbReference type="PROSITE" id="PS50885">
    <property type="entry name" value="HAMP"/>
    <property type="match status" value="1"/>
</dbReference>
<evidence type="ECO:0000256" key="1">
    <source>
        <dbReference type="ARBA" id="ARBA00004370"/>
    </source>
</evidence>
<evidence type="ECO:0000256" key="5">
    <source>
        <dbReference type="SAM" id="Coils"/>
    </source>
</evidence>
<feature type="coiled-coil region" evidence="5">
    <location>
        <begin position="68"/>
        <end position="95"/>
    </location>
</feature>
<dbReference type="SMART" id="SM00283">
    <property type="entry name" value="MA"/>
    <property type="match status" value="1"/>
</dbReference>
<dbReference type="Pfam" id="PF00015">
    <property type="entry name" value="MCPsignal"/>
    <property type="match status" value="1"/>
</dbReference>
<dbReference type="RefSeq" id="WP_068377653.1">
    <property type="nucleotide sequence ID" value="NZ_LSNE01000006.1"/>
</dbReference>
<dbReference type="AlphaFoldDB" id="A0A136A030"/>
<keyword evidence="10" id="KW-1185">Reference proteome</keyword>
<dbReference type="GO" id="GO:0006935">
    <property type="term" value="P:chemotaxis"/>
    <property type="evidence" value="ECO:0007669"/>
    <property type="project" value="UniProtKB-ARBA"/>
</dbReference>
<evidence type="ECO:0000313" key="10">
    <source>
        <dbReference type="Proteomes" id="UP000070299"/>
    </source>
</evidence>
<protein>
    <submittedName>
        <fullName evidence="9">Chemotaxis protein</fullName>
    </submittedName>
</protein>
<feature type="transmembrane region" description="Helical" evidence="6">
    <location>
        <begin position="12"/>
        <end position="31"/>
    </location>
</feature>
<dbReference type="Proteomes" id="UP000070299">
    <property type="component" value="Unassembled WGS sequence"/>
</dbReference>
<comment type="subcellular location">
    <subcellularLocation>
        <location evidence="1">Membrane</location>
    </subcellularLocation>
</comment>
<proteinExistence type="inferred from homology"/>
<evidence type="ECO:0000313" key="9">
    <source>
        <dbReference type="EMBL" id="KXI28585.1"/>
    </source>
</evidence>
<dbReference type="PROSITE" id="PS50111">
    <property type="entry name" value="CHEMOTAXIS_TRANSDUC_2"/>
    <property type="match status" value="1"/>
</dbReference>
<dbReference type="GO" id="GO:0007165">
    <property type="term" value="P:signal transduction"/>
    <property type="evidence" value="ECO:0007669"/>
    <property type="project" value="UniProtKB-KW"/>
</dbReference>
<evidence type="ECO:0000256" key="3">
    <source>
        <dbReference type="ARBA" id="ARBA00029447"/>
    </source>
</evidence>
<keyword evidence="5" id="KW-0175">Coiled coil</keyword>
<dbReference type="EMBL" id="LSNE01000006">
    <property type="protein sequence ID" value="KXI28585.1"/>
    <property type="molecule type" value="Genomic_DNA"/>
</dbReference>
<gene>
    <name evidence="9" type="ORF">AX660_15975</name>
</gene>
<keyword evidence="6" id="KW-0472">Membrane</keyword>
<dbReference type="OrthoDB" id="9781845at2"/>
<dbReference type="InterPro" id="IPR003660">
    <property type="entry name" value="HAMP_dom"/>
</dbReference>
<dbReference type="Gene3D" id="1.10.287.950">
    <property type="entry name" value="Methyl-accepting chemotaxis protein"/>
    <property type="match status" value="1"/>
</dbReference>
<evidence type="ECO:0000256" key="2">
    <source>
        <dbReference type="ARBA" id="ARBA00023224"/>
    </source>
</evidence>
<evidence type="ECO:0000256" key="4">
    <source>
        <dbReference type="PROSITE-ProRule" id="PRU00284"/>
    </source>
</evidence>
<name>A0A136A030_9ALTE</name>
<dbReference type="FunFam" id="1.10.287.950:FF:000001">
    <property type="entry name" value="Methyl-accepting chemotaxis sensory transducer"/>
    <property type="match status" value="1"/>
</dbReference>
<dbReference type="SMART" id="SM00304">
    <property type="entry name" value="HAMP"/>
    <property type="match status" value="1"/>
</dbReference>
<organism evidence="9 10">
    <name type="scientific">Paraglaciecola hydrolytica</name>
    <dbReference type="NCBI Taxonomy" id="1799789"/>
    <lineage>
        <taxon>Bacteria</taxon>
        <taxon>Pseudomonadati</taxon>
        <taxon>Pseudomonadota</taxon>
        <taxon>Gammaproteobacteria</taxon>
        <taxon>Alteromonadales</taxon>
        <taxon>Alteromonadaceae</taxon>
        <taxon>Paraglaciecola</taxon>
    </lineage>
</organism>
<reference evidence="10" key="1">
    <citation type="submission" date="2016-02" db="EMBL/GenBank/DDBJ databases">
        <authorList>
            <person name="Schultz-Johansen M."/>
            <person name="Glaring M.A."/>
            <person name="Bech P.K."/>
            <person name="Stougaard P."/>
        </authorList>
    </citation>
    <scope>NUCLEOTIDE SEQUENCE [LARGE SCALE GENOMIC DNA]</scope>
    <source>
        <strain evidence="10">S66</strain>
    </source>
</reference>
<evidence type="ECO:0000259" key="7">
    <source>
        <dbReference type="PROSITE" id="PS50111"/>
    </source>
</evidence>
<dbReference type="PANTHER" id="PTHR32089">
    <property type="entry name" value="METHYL-ACCEPTING CHEMOTAXIS PROTEIN MCPB"/>
    <property type="match status" value="1"/>
</dbReference>
<dbReference type="Pfam" id="PF12729">
    <property type="entry name" value="4HB_MCP_1"/>
    <property type="match status" value="1"/>
</dbReference>
<dbReference type="InterPro" id="IPR004089">
    <property type="entry name" value="MCPsignal_dom"/>
</dbReference>
<dbReference type="GO" id="GO:0016020">
    <property type="term" value="C:membrane"/>
    <property type="evidence" value="ECO:0007669"/>
    <property type="project" value="UniProtKB-SubCell"/>
</dbReference>
<sequence length="674" mass="72461">MKITVATRVVGGFALITILLFLLGIVAVTNLKSIENATEQVNTLTIPTVAGSSQLKVSFLNMGRLTTEAFYETDIKELKNKKNSFEKSKANFDNEIRSLTAIVSKDPELRNSLVEVESIYSDYITNVTSIFDNQQASLDHANKVMELLGNIEDNADDTSTYILDFADLDIVADNKQLAKASEISNTLETSLLSLLTVGAEYVKTTTLVRADTLGNEVVLVVNQIKDKVAQIQAAAGGKDTSGTLNEIYSLMDSVLNAVSSNSGLLQTQVKRLNAKNQATKSYVASEENISQAVKKLDELLKLTDEKTSESKEQVAGSVSSGITNTVIIGLVSIIIAAGIAYFTVIAIIRPLQKVNEMLKIVSSGDLTRKLDDSKDDEFGELAKNCNNLINSLKALISGISSRAAQLAAAAEQTSTVTAQTTKSIQEQKSQVAQVAAATNEMHSTSQVVTQSAEHTLSQIRHADNEAEKVKLISEENKKTILVLAKDVEQAADVINKLHQDSASIGGILDVIRGVADQTNLLALNAAIEAARAGEQGRGFAVVADEVRTLASRTQKSTQEINSMIEVLQAGAEKAVAVMNQGKEQTNLCVAQTEKATAALQLITDAVHKAYDVSSQISQSAKEQNVVSQEISEKLENIVGIAEQTTIGAHQTSESSMEVARLAEELQNSVQQFRV</sequence>